<dbReference type="RefSeq" id="WP_206980553.1">
    <property type="nucleotide sequence ID" value="NZ_JAFLQZ010000002.1"/>
</dbReference>
<organism evidence="2 3">
    <name type="scientific">Hymenobacter telluris</name>
    <dbReference type="NCBI Taxonomy" id="2816474"/>
    <lineage>
        <taxon>Bacteria</taxon>
        <taxon>Pseudomonadati</taxon>
        <taxon>Bacteroidota</taxon>
        <taxon>Cytophagia</taxon>
        <taxon>Cytophagales</taxon>
        <taxon>Hymenobacteraceae</taxon>
        <taxon>Hymenobacter</taxon>
    </lineage>
</organism>
<keyword evidence="3" id="KW-1185">Reference proteome</keyword>
<sequence>MPRLSVLMPVYNAEKFLAEAIDSILQQTFTDFEFIVIDDCSTDSSVAIVESYQDTRIRLYRNASNSGISYTLNRGIELAATDLIARMDADDISYPQRLQLQYDYLLAHPDCAMVSSFARMITEEKEVIRIDDFKSKLYYYNLTFSCWIYHPTVVYRKQAVQQVGMYSVPYAEDFDLWWQLSRLFVITTLPEVLLDYRVTSQSLHQVQKRQEYTQAQQDQILRNIRYYAGPEYYISANHVECLQHNFQPLLDEQSVSSVLECLRKLDFISSCILEKENPNLDKEDVVEGAFYKKLFIAHYYIDHLPKLKAALLAAKLGLFKKSISVLIK</sequence>
<reference evidence="2" key="1">
    <citation type="submission" date="2021-03" db="EMBL/GenBank/DDBJ databases">
        <authorList>
            <person name="Kim M.K."/>
        </authorList>
    </citation>
    <scope>NUCLEOTIDE SEQUENCE</scope>
    <source>
        <strain evidence="2">BT186</strain>
    </source>
</reference>
<dbReference type="Pfam" id="PF00535">
    <property type="entry name" value="Glycos_transf_2"/>
    <property type="match status" value="1"/>
</dbReference>
<evidence type="ECO:0000259" key="1">
    <source>
        <dbReference type="Pfam" id="PF00535"/>
    </source>
</evidence>
<dbReference type="GO" id="GO:0016758">
    <property type="term" value="F:hexosyltransferase activity"/>
    <property type="evidence" value="ECO:0007669"/>
    <property type="project" value="UniProtKB-ARBA"/>
</dbReference>
<dbReference type="SUPFAM" id="SSF53448">
    <property type="entry name" value="Nucleotide-diphospho-sugar transferases"/>
    <property type="match status" value="1"/>
</dbReference>
<comment type="caution">
    <text evidence="2">The sequence shown here is derived from an EMBL/GenBank/DDBJ whole genome shotgun (WGS) entry which is preliminary data.</text>
</comment>
<dbReference type="EMBL" id="JAFLQZ010000002">
    <property type="protein sequence ID" value="MBO0356793.1"/>
    <property type="molecule type" value="Genomic_DNA"/>
</dbReference>
<proteinExistence type="predicted"/>
<dbReference type="Gene3D" id="3.90.550.10">
    <property type="entry name" value="Spore Coat Polysaccharide Biosynthesis Protein SpsA, Chain A"/>
    <property type="match status" value="1"/>
</dbReference>
<protein>
    <submittedName>
        <fullName evidence="2">Glycosyltransferase</fullName>
    </submittedName>
</protein>
<dbReference type="InterPro" id="IPR029044">
    <property type="entry name" value="Nucleotide-diphossugar_trans"/>
</dbReference>
<dbReference type="AlphaFoldDB" id="A0A939ESS3"/>
<gene>
    <name evidence="2" type="ORF">J0X19_02450</name>
</gene>
<name>A0A939ESS3_9BACT</name>
<dbReference type="InterPro" id="IPR001173">
    <property type="entry name" value="Glyco_trans_2-like"/>
</dbReference>
<feature type="domain" description="Glycosyltransferase 2-like" evidence="1">
    <location>
        <begin position="5"/>
        <end position="139"/>
    </location>
</feature>
<dbReference type="PANTHER" id="PTHR22916:SF3">
    <property type="entry name" value="UDP-GLCNAC:BETAGAL BETA-1,3-N-ACETYLGLUCOSAMINYLTRANSFERASE-LIKE PROTEIN 1"/>
    <property type="match status" value="1"/>
</dbReference>
<accession>A0A939ESS3</accession>
<dbReference type="PANTHER" id="PTHR22916">
    <property type="entry name" value="GLYCOSYLTRANSFERASE"/>
    <property type="match status" value="1"/>
</dbReference>
<evidence type="ECO:0000313" key="3">
    <source>
        <dbReference type="Proteomes" id="UP000664144"/>
    </source>
</evidence>
<dbReference type="Proteomes" id="UP000664144">
    <property type="component" value="Unassembled WGS sequence"/>
</dbReference>
<evidence type="ECO:0000313" key="2">
    <source>
        <dbReference type="EMBL" id="MBO0356793.1"/>
    </source>
</evidence>